<comment type="similarity">
    <text evidence="2 6">Belongs to the complex I LYR family. SDHAF3 subfamily.</text>
</comment>
<keyword evidence="3" id="KW-0809">Transit peptide</keyword>
<protein>
    <recommendedName>
        <fullName evidence="6">Succinate dehydrogenase assembly factor 3</fullName>
        <shortName evidence="6">SDH assembly factor 3</shortName>
        <shortName evidence="6">SDHAF3</shortName>
    </recommendedName>
</protein>
<dbReference type="Pfam" id="PF13233">
    <property type="entry name" value="Complex1_LYR_2"/>
    <property type="match status" value="1"/>
</dbReference>
<comment type="subcellular location">
    <subcellularLocation>
        <location evidence="1 6">Mitochondrion matrix</location>
    </subcellularLocation>
</comment>
<gene>
    <name evidence="8" type="ORF">PPROV_000114800</name>
</gene>
<evidence type="ECO:0000256" key="7">
    <source>
        <dbReference type="SAM" id="MobiDB-lite"/>
    </source>
</evidence>
<dbReference type="CDD" id="cd20270">
    <property type="entry name" value="Complex1_LYR_SDHAF3_LYRM10"/>
    <property type="match status" value="1"/>
</dbReference>
<dbReference type="PANTHER" id="PTHR13137:SF6">
    <property type="entry name" value="SUCCINATE DEHYDROGENASE ASSEMBLY FACTOR 3, MITOCHONDRIAL"/>
    <property type="match status" value="1"/>
</dbReference>
<keyword evidence="9" id="KW-1185">Reference proteome</keyword>
<evidence type="ECO:0000256" key="6">
    <source>
        <dbReference type="RuleBase" id="RU368039"/>
    </source>
</evidence>
<dbReference type="GO" id="GO:0005759">
    <property type="term" value="C:mitochondrial matrix"/>
    <property type="evidence" value="ECO:0007669"/>
    <property type="project" value="UniProtKB-SubCell"/>
</dbReference>
<name>A0A830H9W3_9CHLO</name>
<dbReference type="GO" id="GO:0034553">
    <property type="term" value="P:mitochondrial respiratory chain complex II assembly"/>
    <property type="evidence" value="ECO:0007669"/>
    <property type="project" value="UniProtKB-UniRule"/>
</dbReference>
<comment type="function">
    <text evidence="6">Plays an essential role in the assembly of succinate dehydrogenase (SDH), an enzyme complex (also referred to as respiratory complex II) that is a component of both the tricarboxylic acid (TCA) cycle and the mitochondrial electron transport chain, and which couples the oxidation of succinate to fumarate with the reduction of ubiquinone (coenzyme Q) to ubiquinol. Promotes maturation of the iron-sulfur protein subunit of the SDH catalytic dimer, protecting it from the deleterious effects of oxidants. May act together with SDHAF1.</text>
</comment>
<evidence type="ECO:0000256" key="3">
    <source>
        <dbReference type="ARBA" id="ARBA00022946"/>
    </source>
</evidence>
<dbReference type="OrthoDB" id="278329at2759"/>
<dbReference type="GO" id="GO:0006105">
    <property type="term" value="P:succinate metabolic process"/>
    <property type="evidence" value="ECO:0007669"/>
    <property type="project" value="TreeGrafter"/>
</dbReference>
<sequence>MSSTQGVFAHSVVRCYRQVLATHRAYLPLDMRLVGDMYARDEFRTIYEKASSLQEQQQSAFLSEWSSYCETLKASYAPQVQGLRDSNRTAASENQTLPSTESVAHLDASMFTDEQKDTLRKLRRETKEYVEAINERMDGNKPPVDNQ</sequence>
<keyword evidence="5 6" id="KW-0143">Chaperone</keyword>
<comment type="caution">
    <text evidence="8">The sequence shown here is derived from an EMBL/GenBank/DDBJ whole genome shotgun (WGS) entry which is preliminary data.</text>
</comment>
<evidence type="ECO:0000256" key="2">
    <source>
        <dbReference type="ARBA" id="ARBA00006020"/>
    </source>
</evidence>
<evidence type="ECO:0000313" key="9">
    <source>
        <dbReference type="Proteomes" id="UP000660262"/>
    </source>
</evidence>
<evidence type="ECO:0000256" key="5">
    <source>
        <dbReference type="ARBA" id="ARBA00023186"/>
    </source>
</evidence>
<feature type="region of interest" description="Disordered" evidence="7">
    <location>
        <begin position="85"/>
        <end position="104"/>
    </location>
</feature>
<dbReference type="Proteomes" id="UP000660262">
    <property type="component" value="Unassembled WGS sequence"/>
</dbReference>
<feature type="compositionally biased region" description="Polar residues" evidence="7">
    <location>
        <begin position="88"/>
        <end position="102"/>
    </location>
</feature>
<comment type="subunit">
    <text evidence="6">Interacts with the iron-sulfur protein subunit within the SDH catalytic dimer.</text>
</comment>
<proteinExistence type="inferred from homology"/>
<evidence type="ECO:0000256" key="1">
    <source>
        <dbReference type="ARBA" id="ARBA00004305"/>
    </source>
</evidence>
<dbReference type="EMBL" id="BNJQ01000003">
    <property type="protein sequence ID" value="GHP02391.1"/>
    <property type="molecule type" value="Genomic_DNA"/>
</dbReference>
<dbReference type="GO" id="GO:0005758">
    <property type="term" value="C:mitochondrial intermembrane space"/>
    <property type="evidence" value="ECO:0007669"/>
    <property type="project" value="TreeGrafter"/>
</dbReference>
<dbReference type="AlphaFoldDB" id="A0A830H9W3"/>
<evidence type="ECO:0000256" key="4">
    <source>
        <dbReference type="ARBA" id="ARBA00023128"/>
    </source>
</evidence>
<evidence type="ECO:0000313" key="8">
    <source>
        <dbReference type="EMBL" id="GHP02391.1"/>
    </source>
</evidence>
<dbReference type="PANTHER" id="PTHR13137">
    <property type="entry name" value="DC11 ACN9 HOMOLOG"/>
    <property type="match status" value="1"/>
</dbReference>
<organism evidence="8 9">
    <name type="scientific">Pycnococcus provasolii</name>
    <dbReference type="NCBI Taxonomy" id="41880"/>
    <lineage>
        <taxon>Eukaryota</taxon>
        <taxon>Viridiplantae</taxon>
        <taxon>Chlorophyta</taxon>
        <taxon>Pseudoscourfieldiophyceae</taxon>
        <taxon>Pseudoscourfieldiales</taxon>
        <taxon>Pycnococcaceae</taxon>
        <taxon>Pycnococcus</taxon>
    </lineage>
</organism>
<accession>A0A830H9W3</accession>
<reference evidence="8" key="1">
    <citation type="submission" date="2020-10" db="EMBL/GenBank/DDBJ databases">
        <title>Unveiling of a novel bifunctional photoreceptor, Dualchrome1, isolated from a cosmopolitan green alga.</title>
        <authorList>
            <person name="Suzuki S."/>
            <person name="Kawachi M."/>
        </authorList>
    </citation>
    <scope>NUCLEOTIDE SEQUENCE</scope>
    <source>
        <strain evidence="8">NIES 2893</strain>
    </source>
</reference>
<dbReference type="InterPro" id="IPR008381">
    <property type="entry name" value="SDHAF3/Sdh7"/>
</dbReference>
<keyword evidence="4 6" id="KW-0496">Mitochondrion</keyword>